<feature type="transmembrane region" description="Helical" evidence="8">
    <location>
        <begin position="169"/>
        <end position="192"/>
    </location>
</feature>
<feature type="compositionally biased region" description="Polar residues" evidence="7">
    <location>
        <begin position="1"/>
        <end position="17"/>
    </location>
</feature>
<dbReference type="AlphaFoldDB" id="A0A4T0VDU2"/>
<evidence type="ECO:0000256" key="1">
    <source>
        <dbReference type="ARBA" id="ARBA00004127"/>
    </source>
</evidence>
<evidence type="ECO:0000313" key="11">
    <source>
        <dbReference type="Proteomes" id="UP000305883"/>
    </source>
</evidence>
<feature type="transmembrane region" description="Helical" evidence="8">
    <location>
        <begin position="376"/>
        <end position="399"/>
    </location>
</feature>
<dbReference type="InterPro" id="IPR036259">
    <property type="entry name" value="MFS_trans_sf"/>
</dbReference>
<feature type="compositionally biased region" description="Basic and acidic residues" evidence="7">
    <location>
        <begin position="41"/>
        <end position="52"/>
    </location>
</feature>
<dbReference type="InterPro" id="IPR020846">
    <property type="entry name" value="MFS_dom"/>
</dbReference>
<evidence type="ECO:0000313" key="10">
    <source>
        <dbReference type="EMBL" id="TIC90092.1"/>
    </source>
</evidence>
<dbReference type="InterPro" id="IPR051788">
    <property type="entry name" value="MFS_Transporter"/>
</dbReference>
<dbReference type="PANTHER" id="PTHR23514">
    <property type="entry name" value="BYPASS OF STOP CODON PROTEIN 6"/>
    <property type="match status" value="1"/>
</dbReference>
<sequence length="466" mass="50095">MSQTATETRSVAHQQHTPFGPEAYELGRLSSSHGRSLGDISPKRDGLEEHQASDVPDDSPPPHAHGALERWNSPKGNVGRLGFAFFSFIIAGMNDAAVGALIPYLETYYDLSYTVVSLIFLTPFAGYSVAAFTNARIHQKFGQRGVAIMAPLCHIITYVVLALHPPYPVLVVANAISGFGNGLTDACFCAWIGAMDQANTIQGFLHSSYSVGALISPLIATSMVVTAQLPWYNYYYVMVGAAVLELVGLVITFWPKTGAVYRAEHAHENEGQGGAGTRVALKSKVTWLCSLFFFAYMGVEVGLGGWIVTFMLRVRKASAYASGVSATGFWAGQALGRACLGFVTERFGERLCISIYLVICIALQLLFWLVPQFVVSAIAVAFLGFFLGPLFPGAVMMTAKLLPKHIHVSAIGFAMAIGGTGGTVFPFIIGAIATSRGVSVLQPIVLSLIAVVIIVWLCFPRIQKKD</sequence>
<feature type="transmembrane region" description="Helical" evidence="8">
    <location>
        <begin position="319"/>
        <end position="339"/>
    </location>
</feature>
<dbReference type="Gene3D" id="1.20.1250.20">
    <property type="entry name" value="MFS general substrate transporter like domains"/>
    <property type="match status" value="2"/>
</dbReference>
<feature type="transmembrane region" description="Helical" evidence="8">
    <location>
        <begin position="440"/>
        <end position="459"/>
    </location>
</feature>
<gene>
    <name evidence="10" type="ORF">CH35J_012225</name>
</gene>
<feature type="transmembrane region" description="Helical" evidence="8">
    <location>
        <begin position="285"/>
        <end position="307"/>
    </location>
</feature>
<evidence type="ECO:0000259" key="9">
    <source>
        <dbReference type="PROSITE" id="PS50850"/>
    </source>
</evidence>
<feature type="domain" description="Major facilitator superfamily (MFS) profile" evidence="9">
    <location>
        <begin position="80"/>
        <end position="465"/>
    </location>
</feature>
<feature type="transmembrane region" description="Helical" evidence="8">
    <location>
        <begin position="351"/>
        <end position="370"/>
    </location>
</feature>
<evidence type="ECO:0000256" key="3">
    <source>
        <dbReference type="ARBA" id="ARBA00022448"/>
    </source>
</evidence>
<evidence type="ECO:0000256" key="7">
    <source>
        <dbReference type="SAM" id="MobiDB-lite"/>
    </source>
</evidence>
<reference evidence="10 11" key="1">
    <citation type="journal article" date="2019" name="Genome Biol. Evol.">
        <title>Genomic Plasticity Mediated by Transposable Elements in the Plant Pathogenic Fungus Colletotrichum higginsianum.</title>
        <authorList>
            <person name="Tsushima A."/>
            <person name="Gan P."/>
            <person name="Kumakura N."/>
            <person name="Narusaka M."/>
            <person name="Takano Y."/>
            <person name="Narusaka Y."/>
            <person name="Shirasu K."/>
        </authorList>
    </citation>
    <scope>NUCLEOTIDE SEQUENCE [LARGE SCALE GENOMIC DNA]</scope>
    <source>
        <strain evidence="10 11">MAFF305635-RFP</strain>
    </source>
</reference>
<dbReference type="GO" id="GO:0012505">
    <property type="term" value="C:endomembrane system"/>
    <property type="evidence" value="ECO:0007669"/>
    <property type="project" value="UniProtKB-SubCell"/>
</dbReference>
<feature type="transmembrane region" description="Helical" evidence="8">
    <location>
        <begin position="234"/>
        <end position="254"/>
    </location>
</feature>
<keyword evidence="5 8" id="KW-1133">Transmembrane helix</keyword>
<dbReference type="FunFam" id="1.20.1250.20:FF:000308">
    <property type="entry name" value="MFS efflux transporter"/>
    <property type="match status" value="1"/>
</dbReference>
<dbReference type="InterPro" id="IPR011701">
    <property type="entry name" value="MFS"/>
</dbReference>
<dbReference type="GO" id="GO:0022857">
    <property type="term" value="F:transmembrane transporter activity"/>
    <property type="evidence" value="ECO:0007669"/>
    <property type="project" value="InterPro"/>
</dbReference>
<feature type="transmembrane region" description="Helical" evidence="8">
    <location>
        <begin position="81"/>
        <end position="105"/>
    </location>
</feature>
<feature type="transmembrane region" description="Helical" evidence="8">
    <location>
        <begin position="411"/>
        <end position="434"/>
    </location>
</feature>
<proteinExistence type="inferred from homology"/>
<organism evidence="10 11">
    <name type="scientific">Colletotrichum higginsianum</name>
    <dbReference type="NCBI Taxonomy" id="80884"/>
    <lineage>
        <taxon>Eukaryota</taxon>
        <taxon>Fungi</taxon>
        <taxon>Dikarya</taxon>
        <taxon>Ascomycota</taxon>
        <taxon>Pezizomycotina</taxon>
        <taxon>Sordariomycetes</taxon>
        <taxon>Hypocreomycetidae</taxon>
        <taxon>Glomerellales</taxon>
        <taxon>Glomerellaceae</taxon>
        <taxon>Colletotrichum</taxon>
        <taxon>Colletotrichum destructivum species complex</taxon>
    </lineage>
</organism>
<feature type="transmembrane region" description="Helical" evidence="8">
    <location>
        <begin position="111"/>
        <end position="133"/>
    </location>
</feature>
<protein>
    <submittedName>
        <fullName evidence="10">Bypass of stop codon protein 6</fullName>
    </submittedName>
</protein>
<evidence type="ECO:0000256" key="6">
    <source>
        <dbReference type="ARBA" id="ARBA00023136"/>
    </source>
</evidence>
<dbReference type="FunFam" id="1.20.1250.20:FF:000286">
    <property type="entry name" value="MFS efflux transporter"/>
    <property type="match status" value="1"/>
</dbReference>
<comment type="similarity">
    <text evidence="2">Belongs to the major facilitator superfamily.</text>
</comment>
<feature type="transmembrane region" description="Helical" evidence="8">
    <location>
        <begin position="145"/>
        <end position="163"/>
    </location>
</feature>
<dbReference type="SUPFAM" id="SSF103473">
    <property type="entry name" value="MFS general substrate transporter"/>
    <property type="match status" value="1"/>
</dbReference>
<evidence type="ECO:0000256" key="2">
    <source>
        <dbReference type="ARBA" id="ARBA00008335"/>
    </source>
</evidence>
<dbReference type="PANTHER" id="PTHR23514:SF3">
    <property type="entry name" value="BYPASS OF STOP CODON PROTEIN 6"/>
    <property type="match status" value="1"/>
</dbReference>
<feature type="region of interest" description="Disordered" evidence="7">
    <location>
        <begin position="1"/>
        <end position="71"/>
    </location>
</feature>
<accession>A0A4T0VDU2</accession>
<keyword evidence="6 8" id="KW-0472">Membrane</keyword>
<comment type="subcellular location">
    <subcellularLocation>
        <location evidence="1">Endomembrane system</location>
        <topology evidence="1">Multi-pass membrane protein</topology>
    </subcellularLocation>
</comment>
<keyword evidence="4 8" id="KW-0812">Transmembrane</keyword>
<evidence type="ECO:0000256" key="4">
    <source>
        <dbReference type="ARBA" id="ARBA00022692"/>
    </source>
</evidence>
<evidence type="ECO:0000256" key="8">
    <source>
        <dbReference type="SAM" id="Phobius"/>
    </source>
</evidence>
<dbReference type="PROSITE" id="PS50850">
    <property type="entry name" value="MFS"/>
    <property type="match status" value="1"/>
</dbReference>
<feature type="transmembrane region" description="Helical" evidence="8">
    <location>
        <begin position="204"/>
        <end position="228"/>
    </location>
</feature>
<dbReference type="Pfam" id="PF07690">
    <property type="entry name" value="MFS_1"/>
    <property type="match status" value="1"/>
</dbReference>
<dbReference type="EMBL" id="MWPZ01000012">
    <property type="protein sequence ID" value="TIC90092.1"/>
    <property type="molecule type" value="Genomic_DNA"/>
</dbReference>
<keyword evidence="3" id="KW-0813">Transport</keyword>
<name>A0A4T0VDU2_9PEZI</name>
<dbReference type="GO" id="GO:0016020">
    <property type="term" value="C:membrane"/>
    <property type="evidence" value="ECO:0007669"/>
    <property type="project" value="TreeGrafter"/>
</dbReference>
<evidence type="ECO:0000256" key="5">
    <source>
        <dbReference type="ARBA" id="ARBA00022989"/>
    </source>
</evidence>
<dbReference type="OrthoDB" id="413079at2759"/>
<dbReference type="Proteomes" id="UP000305883">
    <property type="component" value="Unassembled WGS sequence"/>
</dbReference>
<feature type="compositionally biased region" description="Low complexity" evidence="7">
    <location>
        <begin position="26"/>
        <end position="38"/>
    </location>
</feature>
<comment type="caution">
    <text evidence="10">The sequence shown here is derived from an EMBL/GenBank/DDBJ whole genome shotgun (WGS) entry which is preliminary data.</text>
</comment>